<dbReference type="PANTHER" id="PTHR23138:SF87">
    <property type="entry name" value="E3 SUMO-PROTEIN LIGASE RANBP2"/>
    <property type="match status" value="1"/>
</dbReference>
<dbReference type="SMART" id="SM00160">
    <property type="entry name" value="RanBD"/>
    <property type="match status" value="1"/>
</dbReference>
<proteinExistence type="predicted"/>
<evidence type="ECO:0000256" key="2">
    <source>
        <dbReference type="PROSITE-ProRule" id="PRU00376"/>
    </source>
</evidence>
<dbReference type="PANTHER" id="PTHR23138">
    <property type="entry name" value="RAN BINDING PROTEIN"/>
    <property type="match status" value="1"/>
</dbReference>
<dbReference type="GO" id="GO:0006913">
    <property type="term" value="P:nucleocytoplasmic transport"/>
    <property type="evidence" value="ECO:0007669"/>
    <property type="project" value="InterPro"/>
</dbReference>
<protein>
    <submittedName>
        <fullName evidence="6">Putative Ran-specific GTPase-activating protein 1</fullName>
    </submittedName>
</protein>
<reference evidence="6" key="1">
    <citation type="journal article" date="2020" name="Stud. Mycol.">
        <title>101 Dothideomycetes genomes: a test case for predicting lifestyles and emergence of pathogens.</title>
        <authorList>
            <person name="Haridas S."/>
            <person name="Albert R."/>
            <person name="Binder M."/>
            <person name="Bloem J."/>
            <person name="Labutti K."/>
            <person name="Salamov A."/>
            <person name="Andreopoulos B."/>
            <person name="Baker S."/>
            <person name="Barry K."/>
            <person name="Bills G."/>
            <person name="Bluhm B."/>
            <person name="Cannon C."/>
            <person name="Castanera R."/>
            <person name="Culley D."/>
            <person name="Daum C."/>
            <person name="Ezra D."/>
            <person name="Gonzalez J."/>
            <person name="Henrissat B."/>
            <person name="Kuo A."/>
            <person name="Liang C."/>
            <person name="Lipzen A."/>
            <person name="Lutzoni F."/>
            <person name="Magnuson J."/>
            <person name="Mondo S."/>
            <person name="Nolan M."/>
            <person name="Ohm R."/>
            <person name="Pangilinan J."/>
            <person name="Park H.-J."/>
            <person name="Ramirez L."/>
            <person name="Alfaro M."/>
            <person name="Sun H."/>
            <person name="Tritt A."/>
            <person name="Yoshinaga Y."/>
            <person name="Zwiers L.-H."/>
            <person name="Turgeon B."/>
            <person name="Goodwin S."/>
            <person name="Spatafora J."/>
            <person name="Crous P."/>
            <person name="Grigoriev I."/>
        </authorList>
    </citation>
    <scope>NUCLEOTIDE SEQUENCE</scope>
    <source>
        <strain evidence="6">CBS 480.64</strain>
    </source>
</reference>
<gene>
    <name evidence="6" type="ORF">K470DRAFT_280444</name>
</gene>
<feature type="compositionally biased region" description="Basic and acidic residues" evidence="3">
    <location>
        <begin position="36"/>
        <end position="49"/>
    </location>
</feature>
<organism evidence="6 7">
    <name type="scientific">Piedraia hortae CBS 480.64</name>
    <dbReference type="NCBI Taxonomy" id="1314780"/>
    <lineage>
        <taxon>Eukaryota</taxon>
        <taxon>Fungi</taxon>
        <taxon>Dikarya</taxon>
        <taxon>Ascomycota</taxon>
        <taxon>Pezizomycotina</taxon>
        <taxon>Dothideomycetes</taxon>
        <taxon>Dothideomycetidae</taxon>
        <taxon>Capnodiales</taxon>
        <taxon>Piedraiaceae</taxon>
        <taxon>Piedraia</taxon>
    </lineage>
</organism>
<evidence type="ECO:0000256" key="3">
    <source>
        <dbReference type="SAM" id="MobiDB-lite"/>
    </source>
</evidence>
<sequence length="454" mass="50500">MAEESSQEKSKGVAATAGDTASAVKDNLFGMFGGGAKKESAKDSGKAKDSQTGSEDDEDNDRSGSAKAQADKEKAKTGDDDDKPDEFEADAHFDPVVHLTEKVETKTHEEGEEQMFKMRAKLFKFDRESKEWKERGTGDVRLLKHLENGKTRLVMRRDKTLKVCANHYIVPDMKLSPNVGSDRSWVWNAAADVSEGEPEAQTLAIRFANSENANTFKEAFIKAQKDNEPLFAKQDGNEDPPADGGLPTRAWSISVFLVGPDGENLPASCFEKVAYHLHESFGKRAKQAFKVPPFTIEEEGWGEFDMTIHLTPLGNPKGGDHTITHDLNFQREVYESTHSITFRNPKEPLLSALKESAPAGEAPAINGNAKLDRKRYKPANRTVDIDKLADALPQLQEDDLLQIVQLIHDNRTDESYIKNDFENGEFHVDLYTLSDSLIKAMWDLCDKKIDLAAL</sequence>
<dbReference type="GO" id="GO:0005737">
    <property type="term" value="C:cytoplasm"/>
    <property type="evidence" value="ECO:0007669"/>
    <property type="project" value="TreeGrafter"/>
</dbReference>
<dbReference type="InterPro" id="IPR045256">
    <property type="entry name" value="RanBP1_RanBD"/>
</dbReference>
<feature type="compositionally biased region" description="Basic and acidic residues" evidence="3">
    <location>
        <begin position="61"/>
        <end position="78"/>
    </location>
</feature>
<dbReference type="GO" id="GO:0005643">
    <property type="term" value="C:nuclear pore"/>
    <property type="evidence" value="ECO:0007669"/>
    <property type="project" value="TreeGrafter"/>
</dbReference>
<dbReference type="AlphaFoldDB" id="A0A6A7C6T3"/>
<feature type="compositionally biased region" description="Basic and acidic residues" evidence="3">
    <location>
        <begin position="1"/>
        <end position="11"/>
    </location>
</feature>
<evidence type="ECO:0000313" key="7">
    <source>
        <dbReference type="Proteomes" id="UP000799421"/>
    </source>
</evidence>
<dbReference type="OrthoDB" id="1741717at2759"/>
<dbReference type="InterPro" id="IPR011993">
    <property type="entry name" value="PH-like_dom_sf"/>
</dbReference>
<evidence type="ECO:0000313" key="6">
    <source>
        <dbReference type="EMBL" id="KAF2863184.1"/>
    </source>
</evidence>
<evidence type="ECO:0000259" key="5">
    <source>
        <dbReference type="PROSITE" id="PS51037"/>
    </source>
</evidence>
<dbReference type="CDD" id="cd16905">
    <property type="entry name" value="YEATS_Taf14_like"/>
    <property type="match status" value="1"/>
</dbReference>
<name>A0A6A7C6T3_9PEZI</name>
<feature type="region of interest" description="Disordered" evidence="3">
    <location>
        <begin position="1"/>
        <end position="97"/>
    </location>
</feature>
<dbReference type="Pfam" id="PF03366">
    <property type="entry name" value="YEATS"/>
    <property type="match status" value="1"/>
</dbReference>
<dbReference type="PROSITE" id="PS50196">
    <property type="entry name" value="RANBD1"/>
    <property type="match status" value="1"/>
</dbReference>
<evidence type="ECO:0000259" key="4">
    <source>
        <dbReference type="PROSITE" id="PS50196"/>
    </source>
</evidence>
<dbReference type="Gene3D" id="2.30.29.30">
    <property type="entry name" value="Pleckstrin-homology domain (PH domain)/Phosphotyrosine-binding domain (PTB)"/>
    <property type="match status" value="1"/>
</dbReference>
<dbReference type="SUPFAM" id="SSF50729">
    <property type="entry name" value="PH domain-like"/>
    <property type="match status" value="1"/>
</dbReference>
<dbReference type="Gene3D" id="2.60.40.1970">
    <property type="entry name" value="YEATS domain"/>
    <property type="match status" value="1"/>
</dbReference>
<dbReference type="Proteomes" id="UP000799421">
    <property type="component" value="Unassembled WGS sequence"/>
</dbReference>
<dbReference type="InterPro" id="IPR055129">
    <property type="entry name" value="YEATS_dom"/>
</dbReference>
<keyword evidence="1 2" id="KW-0539">Nucleus</keyword>
<accession>A0A6A7C6T3</accession>
<dbReference type="GO" id="GO:0005096">
    <property type="term" value="F:GTPase activator activity"/>
    <property type="evidence" value="ECO:0007669"/>
    <property type="project" value="TreeGrafter"/>
</dbReference>
<feature type="domain" description="RanBD1" evidence="4">
    <location>
        <begin position="92"/>
        <end position="229"/>
    </location>
</feature>
<dbReference type="PROSITE" id="PS51037">
    <property type="entry name" value="YEATS"/>
    <property type="match status" value="1"/>
</dbReference>
<feature type="domain" description="YEATS" evidence="5">
    <location>
        <begin position="211"/>
        <end position="356"/>
    </location>
</feature>
<evidence type="ECO:0000256" key="1">
    <source>
        <dbReference type="ARBA" id="ARBA00023242"/>
    </source>
</evidence>
<dbReference type="InterPro" id="IPR045255">
    <property type="entry name" value="RanBP1-like"/>
</dbReference>
<dbReference type="EMBL" id="MU005962">
    <property type="protein sequence ID" value="KAF2863184.1"/>
    <property type="molecule type" value="Genomic_DNA"/>
</dbReference>
<keyword evidence="7" id="KW-1185">Reference proteome</keyword>
<dbReference type="Pfam" id="PF00638">
    <property type="entry name" value="Ran_BP1"/>
    <property type="match status" value="1"/>
</dbReference>
<feature type="compositionally biased region" description="Acidic residues" evidence="3">
    <location>
        <begin position="79"/>
        <end position="88"/>
    </location>
</feature>
<dbReference type="FunFam" id="2.30.29.30:FF:000254">
    <property type="entry name" value="Ran-specific GTPase-activating protein 1"/>
    <property type="match status" value="1"/>
</dbReference>
<dbReference type="InterPro" id="IPR038704">
    <property type="entry name" value="YEAST_sf"/>
</dbReference>
<dbReference type="InterPro" id="IPR000156">
    <property type="entry name" value="Ran_bind_dom"/>
</dbReference>
<dbReference type="CDD" id="cd13179">
    <property type="entry name" value="RanBD_RanBP1"/>
    <property type="match status" value="1"/>
</dbReference>
<comment type="subcellular location">
    <subcellularLocation>
        <location evidence="2">Nucleus</location>
    </subcellularLocation>
</comment>